<feature type="compositionally biased region" description="Polar residues" evidence="1">
    <location>
        <begin position="64"/>
        <end position="74"/>
    </location>
</feature>
<organism evidence="2 3">
    <name type="scientific">Pedobacter steynii</name>
    <dbReference type="NCBI Taxonomy" id="430522"/>
    <lineage>
        <taxon>Bacteria</taxon>
        <taxon>Pseudomonadati</taxon>
        <taxon>Bacteroidota</taxon>
        <taxon>Sphingobacteriia</taxon>
        <taxon>Sphingobacteriales</taxon>
        <taxon>Sphingobacteriaceae</taxon>
        <taxon>Pedobacter</taxon>
    </lineage>
</organism>
<gene>
    <name evidence="2" type="ORF">BFS30_24695</name>
</gene>
<sequence length="92" mass="10503">MTAEQIELYQKAAELGTIPDDKNPLYLFSVTDSHLLLRILNDDFDLKVLARRELEGRGYANVDTLKTSGNSQKDNYSKRMSEGKRKRKGRGL</sequence>
<dbReference type="AlphaFoldDB" id="A0A1D7QN35"/>
<protein>
    <submittedName>
        <fullName evidence="2">Uncharacterized protein</fullName>
    </submittedName>
</protein>
<evidence type="ECO:0000313" key="3">
    <source>
        <dbReference type="Proteomes" id="UP000094313"/>
    </source>
</evidence>
<evidence type="ECO:0000313" key="2">
    <source>
        <dbReference type="EMBL" id="AOM80078.1"/>
    </source>
</evidence>
<reference evidence="2 3" key="1">
    <citation type="submission" date="2016-08" db="EMBL/GenBank/DDBJ databases">
        <authorList>
            <person name="Seilhamer J.J."/>
        </authorList>
    </citation>
    <scope>NUCLEOTIDE SEQUENCE [LARGE SCALE GENOMIC DNA]</scope>
    <source>
        <strain evidence="2 3">DX4</strain>
    </source>
</reference>
<dbReference type="KEGG" id="psty:BFS30_24695"/>
<dbReference type="Proteomes" id="UP000094313">
    <property type="component" value="Chromosome"/>
</dbReference>
<dbReference type="OrthoDB" id="777398at2"/>
<proteinExistence type="predicted"/>
<dbReference type="EMBL" id="CP017141">
    <property type="protein sequence ID" value="AOM80078.1"/>
    <property type="molecule type" value="Genomic_DNA"/>
</dbReference>
<feature type="region of interest" description="Disordered" evidence="1">
    <location>
        <begin position="61"/>
        <end position="92"/>
    </location>
</feature>
<dbReference type="RefSeq" id="WP_069381740.1">
    <property type="nucleotide sequence ID" value="NZ_CP017141.1"/>
</dbReference>
<keyword evidence="3" id="KW-1185">Reference proteome</keyword>
<name>A0A1D7QN35_9SPHI</name>
<evidence type="ECO:0000256" key="1">
    <source>
        <dbReference type="SAM" id="MobiDB-lite"/>
    </source>
</evidence>
<accession>A0A1D7QN35</accession>